<dbReference type="PANTHER" id="PTHR31900">
    <property type="entry name" value="F-BOX/RNI SUPERFAMILY PROTEIN-RELATED"/>
    <property type="match status" value="1"/>
</dbReference>
<evidence type="ECO:0000259" key="1">
    <source>
        <dbReference type="SMART" id="SM00579"/>
    </source>
</evidence>
<accession>A0A8J4S3N4</accession>
<dbReference type="SUPFAM" id="SSF52047">
    <property type="entry name" value="RNI-like"/>
    <property type="match status" value="1"/>
</dbReference>
<dbReference type="EMBL" id="JRKL02000025">
    <property type="protein sequence ID" value="KAF3976343.1"/>
    <property type="molecule type" value="Genomic_DNA"/>
</dbReference>
<dbReference type="InterPro" id="IPR053781">
    <property type="entry name" value="F-box_AtFBL13-like"/>
</dbReference>
<dbReference type="InterPro" id="IPR006566">
    <property type="entry name" value="FBD"/>
</dbReference>
<dbReference type="InterPro" id="IPR001810">
    <property type="entry name" value="F-box_dom"/>
</dbReference>
<sequence>MGIKSISKRQKLYPKTDSMIDRFSDLSNSLLCHILSFLTTKEAVATSILSRRWKTLWTLVPKLDLDIDNMHLSLDKIGKCNEPINISYTDVVSRVLALHIAPFIRSFRLRCNSDCPPFHFDTWIRTAIARNVEELKLLIFYSYGIHMGLPCSIFYCQTLVALELSGGIDLDPPSSFQLPNLKILRLLEIYYCKDSSCFSRLLSGCPVLEDLSFERDGYDCLYHFEISVPTLKCLRIAFRPYRLDLNDYTIEIKAPALEYFKFEGDLGHIVLLEKLDNLFEADVHICSFDGSDSLEEHQKRCYGDRVFKLLRALTTAKFLLLFPGVTECFGFGSIYPSKFLNLVHLDFKLNPSNWHVLQALLLVAPNLEVLVVDKCYYKSKDKLCWMEPPDDPGYLSSNLTSFNFRGFKGLKLEVEFVKYILKEARTLKTMTINVSSGELKESVVEKLSKLPRLSRTCLVTVE</sequence>
<dbReference type="InterPro" id="IPR036047">
    <property type="entry name" value="F-box-like_dom_sf"/>
</dbReference>
<evidence type="ECO:0000313" key="3">
    <source>
        <dbReference type="Proteomes" id="UP000737018"/>
    </source>
</evidence>
<dbReference type="Gene3D" id="3.80.10.10">
    <property type="entry name" value="Ribonuclease Inhibitor"/>
    <property type="match status" value="1"/>
</dbReference>
<dbReference type="PANTHER" id="PTHR31900:SF34">
    <property type="entry name" value="EMB|CAB62440.1-RELATED"/>
    <property type="match status" value="1"/>
</dbReference>
<comment type="caution">
    <text evidence="2">The sequence shown here is derived from an EMBL/GenBank/DDBJ whole genome shotgun (WGS) entry which is preliminary data.</text>
</comment>
<feature type="domain" description="FBD" evidence="1">
    <location>
        <begin position="393"/>
        <end position="462"/>
    </location>
</feature>
<dbReference type="InterPro" id="IPR050232">
    <property type="entry name" value="FBL13/AtMIF1-like"/>
</dbReference>
<keyword evidence="3" id="KW-1185">Reference proteome</keyword>
<dbReference type="InterPro" id="IPR032675">
    <property type="entry name" value="LRR_dom_sf"/>
</dbReference>
<name>A0A8J4S3N4_9ROSI</name>
<dbReference type="AlphaFoldDB" id="A0A8J4S3N4"/>
<protein>
    <recommendedName>
        <fullName evidence="1">FBD domain-containing protein</fullName>
    </recommendedName>
</protein>
<dbReference type="Proteomes" id="UP000737018">
    <property type="component" value="Unassembled WGS sequence"/>
</dbReference>
<organism evidence="2 3">
    <name type="scientific">Castanea mollissima</name>
    <name type="common">Chinese chestnut</name>
    <dbReference type="NCBI Taxonomy" id="60419"/>
    <lineage>
        <taxon>Eukaryota</taxon>
        <taxon>Viridiplantae</taxon>
        <taxon>Streptophyta</taxon>
        <taxon>Embryophyta</taxon>
        <taxon>Tracheophyta</taxon>
        <taxon>Spermatophyta</taxon>
        <taxon>Magnoliopsida</taxon>
        <taxon>eudicotyledons</taxon>
        <taxon>Gunneridae</taxon>
        <taxon>Pentapetalae</taxon>
        <taxon>rosids</taxon>
        <taxon>fabids</taxon>
        <taxon>Fagales</taxon>
        <taxon>Fagaceae</taxon>
        <taxon>Castanea</taxon>
    </lineage>
</organism>
<dbReference type="Pfam" id="PF23622">
    <property type="entry name" value="LRR_At1g61320_AtMIF1"/>
    <property type="match status" value="1"/>
</dbReference>
<dbReference type="Pfam" id="PF00646">
    <property type="entry name" value="F-box"/>
    <property type="match status" value="1"/>
</dbReference>
<gene>
    <name evidence="2" type="ORF">CMV_000474</name>
</gene>
<reference evidence="2" key="1">
    <citation type="submission" date="2020-03" db="EMBL/GenBank/DDBJ databases">
        <title>Castanea mollissima Vanexum genome sequencing.</title>
        <authorList>
            <person name="Staton M."/>
        </authorList>
    </citation>
    <scope>NUCLEOTIDE SEQUENCE</scope>
    <source>
        <tissue evidence="2">Leaf</tissue>
    </source>
</reference>
<dbReference type="SMART" id="SM00579">
    <property type="entry name" value="FBD"/>
    <property type="match status" value="1"/>
</dbReference>
<dbReference type="OrthoDB" id="594804at2759"/>
<proteinExistence type="predicted"/>
<dbReference type="Gene3D" id="1.20.1280.50">
    <property type="match status" value="1"/>
</dbReference>
<dbReference type="InterPro" id="IPR055357">
    <property type="entry name" value="LRR_At1g61320_AtMIF1"/>
</dbReference>
<dbReference type="CDD" id="cd22160">
    <property type="entry name" value="F-box_AtFBL13-like"/>
    <property type="match status" value="1"/>
</dbReference>
<dbReference type="SUPFAM" id="SSF81383">
    <property type="entry name" value="F-box domain"/>
    <property type="match status" value="1"/>
</dbReference>
<evidence type="ECO:0000313" key="2">
    <source>
        <dbReference type="EMBL" id="KAF3976343.1"/>
    </source>
</evidence>